<sequence length="74" mass="8052">MTQLVVIVLAVAVVAAIIVSVTRYRRSRDGVDSFRRQIDALSPEARRPVVDQVQSAAEANEPPATDEEDDDDGT</sequence>
<feature type="region of interest" description="Disordered" evidence="1">
    <location>
        <begin position="45"/>
        <end position="74"/>
    </location>
</feature>
<feature type="compositionally biased region" description="Acidic residues" evidence="1">
    <location>
        <begin position="64"/>
        <end position="74"/>
    </location>
</feature>
<evidence type="ECO:0000256" key="1">
    <source>
        <dbReference type="SAM" id="MobiDB-lite"/>
    </source>
</evidence>
<protein>
    <submittedName>
        <fullName evidence="2">Uncharacterized protein</fullName>
    </submittedName>
</protein>
<accession>A0A4R7HWA3</accession>
<evidence type="ECO:0000313" key="2">
    <source>
        <dbReference type="EMBL" id="TDT15357.1"/>
    </source>
</evidence>
<proteinExistence type="predicted"/>
<gene>
    <name evidence="2" type="ORF">BDK89_0927</name>
</gene>
<comment type="caution">
    <text evidence="2">The sequence shown here is derived from an EMBL/GenBank/DDBJ whole genome shotgun (WGS) entry which is preliminary data.</text>
</comment>
<dbReference type="RefSeq" id="WP_133867815.1">
    <property type="nucleotide sequence ID" value="NZ_JAVJPS010000043.1"/>
</dbReference>
<name>A0A4R7HWA3_9ACTN</name>
<keyword evidence="3" id="KW-1185">Reference proteome</keyword>
<dbReference type="EMBL" id="SOAU01000001">
    <property type="protein sequence ID" value="TDT15357.1"/>
    <property type="molecule type" value="Genomic_DNA"/>
</dbReference>
<reference evidence="2 3" key="1">
    <citation type="submission" date="2019-03" db="EMBL/GenBank/DDBJ databases">
        <title>Sequencing the genomes of 1000 actinobacteria strains.</title>
        <authorList>
            <person name="Klenk H.-P."/>
        </authorList>
    </citation>
    <scope>NUCLEOTIDE SEQUENCE [LARGE SCALE GENOMIC DNA]</scope>
    <source>
        <strain evidence="2 3">DSM 18936</strain>
    </source>
</reference>
<organism evidence="2 3">
    <name type="scientific">Ilumatobacter fluminis</name>
    <dbReference type="NCBI Taxonomy" id="467091"/>
    <lineage>
        <taxon>Bacteria</taxon>
        <taxon>Bacillati</taxon>
        <taxon>Actinomycetota</taxon>
        <taxon>Acidimicrobiia</taxon>
        <taxon>Acidimicrobiales</taxon>
        <taxon>Ilumatobacteraceae</taxon>
        <taxon>Ilumatobacter</taxon>
    </lineage>
</organism>
<evidence type="ECO:0000313" key="3">
    <source>
        <dbReference type="Proteomes" id="UP000294558"/>
    </source>
</evidence>
<dbReference type="Proteomes" id="UP000294558">
    <property type="component" value="Unassembled WGS sequence"/>
</dbReference>
<dbReference type="AlphaFoldDB" id="A0A4R7HWA3"/>